<dbReference type="InterPro" id="IPR012657">
    <property type="entry name" value="23S_rRNA-intervening_sequence"/>
</dbReference>
<dbReference type="PANTHER" id="PTHR38471">
    <property type="entry name" value="FOUR HELIX BUNDLE PROTEIN"/>
    <property type="match status" value="1"/>
</dbReference>
<dbReference type="CDD" id="cd16377">
    <property type="entry name" value="23S_rRNA_IVP_like"/>
    <property type="match status" value="1"/>
</dbReference>
<name>A0ABQ6FD19_9RHOO</name>
<evidence type="ECO:0000313" key="1">
    <source>
        <dbReference type="EMBL" id="GLT22527.1"/>
    </source>
</evidence>
<comment type="caution">
    <text evidence="1">The sequence shown here is derived from an EMBL/GenBank/DDBJ whole genome shotgun (WGS) entry which is preliminary data.</text>
</comment>
<dbReference type="Pfam" id="PF05635">
    <property type="entry name" value="23S_rRNA_IVP"/>
    <property type="match status" value="1"/>
</dbReference>
<accession>A0ABQ6FD19</accession>
<organism evidence="1 2">
    <name type="scientific">Zoogloea oryzae</name>
    <dbReference type="NCBI Taxonomy" id="310767"/>
    <lineage>
        <taxon>Bacteria</taxon>
        <taxon>Pseudomonadati</taxon>
        <taxon>Pseudomonadota</taxon>
        <taxon>Betaproteobacteria</taxon>
        <taxon>Rhodocyclales</taxon>
        <taxon>Zoogloeaceae</taxon>
        <taxon>Zoogloea</taxon>
    </lineage>
</organism>
<evidence type="ECO:0008006" key="3">
    <source>
        <dbReference type="Google" id="ProtNLM"/>
    </source>
</evidence>
<dbReference type="NCBIfam" id="TIGR02436">
    <property type="entry name" value="four helix bundle protein"/>
    <property type="match status" value="1"/>
</dbReference>
<sequence length="126" mass="14141">MSQERGVRRKHRDLHAWQRAIELVKVIYRLTAAFPDSERFGLTAQMRRAAVSVPSNIAEGAARTTTREFLHFLGIARGSLSELDTQRVIAQELAYSGQTDDVEQLISDTFGLINGLINALKRTEQS</sequence>
<dbReference type="PANTHER" id="PTHR38471:SF2">
    <property type="entry name" value="FOUR HELIX BUNDLE PROTEIN"/>
    <property type="match status" value="1"/>
</dbReference>
<keyword evidence="2" id="KW-1185">Reference proteome</keyword>
<protein>
    <recommendedName>
        <fullName evidence="3">Four helix bundle protein</fullName>
    </recommendedName>
</protein>
<dbReference type="InterPro" id="IPR036583">
    <property type="entry name" value="23S_rRNA_IVS_sf"/>
</dbReference>
<evidence type="ECO:0000313" key="2">
    <source>
        <dbReference type="Proteomes" id="UP001157167"/>
    </source>
</evidence>
<gene>
    <name evidence="1" type="ORF">GCM10007933_19870</name>
</gene>
<dbReference type="EMBL" id="BSPX01000026">
    <property type="protein sequence ID" value="GLT22527.1"/>
    <property type="molecule type" value="Genomic_DNA"/>
</dbReference>
<dbReference type="SUPFAM" id="SSF158446">
    <property type="entry name" value="IVS-encoded protein-like"/>
    <property type="match status" value="1"/>
</dbReference>
<dbReference type="Gene3D" id="1.20.1440.60">
    <property type="entry name" value="23S rRNA-intervening sequence"/>
    <property type="match status" value="1"/>
</dbReference>
<reference evidence="2" key="1">
    <citation type="journal article" date="2019" name="Int. J. Syst. Evol. Microbiol.">
        <title>The Global Catalogue of Microorganisms (GCM) 10K type strain sequencing project: providing services to taxonomists for standard genome sequencing and annotation.</title>
        <authorList>
            <consortium name="The Broad Institute Genomics Platform"/>
            <consortium name="The Broad Institute Genome Sequencing Center for Infectious Disease"/>
            <person name="Wu L."/>
            <person name="Ma J."/>
        </authorList>
    </citation>
    <scope>NUCLEOTIDE SEQUENCE [LARGE SCALE GENOMIC DNA]</scope>
    <source>
        <strain evidence="2">NBRC 102407</strain>
    </source>
</reference>
<dbReference type="Proteomes" id="UP001157167">
    <property type="component" value="Unassembled WGS sequence"/>
</dbReference>
<proteinExistence type="predicted"/>